<comment type="similarity">
    <text evidence="1">Belongs to the ParD antitoxin family.</text>
</comment>
<reference evidence="3 4" key="1">
    <citation type="submission" date="2020-08" db="EMBL/GenBank/DDBJ databases">
        <title>Genomic Encyclopedia of Type Strains, Phase IV (KMG-IV): sequencing the most valuable type-strain genomes for metagenomic binning, comparative biology and taxonomic classification.</title>
        <authorList>
            <person name="Goeker M."/>
        </authorList>
    </citation>
    <scope>NUCLEOTIDE SEQUENCE [LARGE SCALE GENOMIC DNA]</scope>
    <source>
        <strain evidence="3 4">DSM 26575</strain>
    </source>
</reference>
<dbReference type="Proteomes" id="UP000582090">
    <property type="component" value="Unassembled WGS sequence"/>
</dbReference>
<dbReference type="SUPFAM" id="SSF47598">
    <property type="entry name" value="Ribbon-helix-helix"/>
    <property type="match status" value="1"/>
</dbReference>
<dbReference type="RefSeq" id="WP_183902168.1">
    <property type="nucleotide sequence ID" value="NZ_JACIDW010000020.1"/>
</dbReference>
<dbReference type="InterPro" id="IPR022789">
    <property type="entry name" value="ParD"/>
</dbReference>
<dbReference type="GO" id="GO:0006355">
    <property type="term" value="P:regulation of DNA-templated transcription"/>
    <property type="evidence" value="ECO:0007669"/>
    <property type="project" value="InterPro"/>
</dbReference>
<keyword evidence="4" id="KW-1185">Reference proteome</keyword>
<gene>
    <name evidence="3" type="ORF">GGQ67_004390</name>
</gene>
<dbReference type="AlphaFoldDB" id="A0A7W6GD48"/>
<name>A0A7W6GD48_9HYPH</name>
<dbReference type="NCBIfam" id="TIGR02606">
    <property type="entry name" value="antidote_CC2985"/>
    <property type="match status" value="1"/>
</dbReference>
<comment type="caution">
    <text evidence="3">The sequence shown here is derived from an EMBL/GenBank/DDBJ whole genome shotgun (WGS) entry which is preliminary data.</text>
</comment>
<dbReference type="EMBL" id="JACIDW010000020">
    <property type="protein sequence ID" value="MBB3966700.1"/>
    <property type="molecule type" value="Genomic_DNA"/>
</dbReference>
<evidence type="ECO:0000256" key="1">
    <source>
        <dbReference type="ARBA" id="ARBA00008580"/>
    </source>
</evidence>
<organism evidence="3 4">
    <name type="scientific">Rhizobium metallidurans</name>
    <dbReference type="NCBI Taxonomy" id="1265931"/>
    <lineage>
        <taxon>Bacteria</taxon>
        <taxon>Pseudomonadati</taxon>
        <taxon>Pseudomonadota</taxon>
        <taxon>Alphaproteobacteria</taxon>
        <taxon>Hyphomicrobiales</taxon>
        <taxon>Rhizobiaceae</taxon>
        <taxon>Rhizobium/Agrobacterium group</taxon>
        <taxon>Rhizobium</taxon>
    </lineage>
</organism>
<proteinExistence type="inferred from homology"/>
<dbReference type="Gene3D" id="6.10.10.120">
    <property type="entry name" value="Antitoxin ParD1-like"/>
    <property type="match status" value="1"/>
</dbReference>
<dbReference type="InterPro" id="IPR010985">
    <property type="entry name" value="Ribbon_hlx_hlx"/>
</dbReference>
<dbReference type="PANTHER" id="PTHR36582:SF2">
    <property type="entry name" value="ANTITOXIN PARD"/>
    <property type="match status" value="1"/>
</dbReference>
<evidence type="ECO:0000313" key="4">
    <source>
        <dbReference type="Proteomes" id="UP000582090"/>
    </source>
</evidence>
<keyword evidence="2" id="KW-1277">Toxin-antitoxin system</keyword>
<dbReference type="PANTHER" id="PTHR36582">
    <property type="entry name" value="ANTITOXIN PARD"/>
    <property type="match status" value="1"/>
</dbReference>
<protein>
    <submittedName>
        <fullName evidence="3">Antitoxin ParD1/3/4</fullName>
    </submittedName>
</protein>
<dbReference type="InterPro" id="IPR038296">
    <property type="entry name" value="ParD_sf"/>
</dbReference>
<accession>A0A7W6GD48</accession>
<dbReference type="Pfam" id="PF03693">
    <property type="entry name" value="ParD_antitoxin"/>
    <property type="match status" value="1"/>
</dbReference>
<sequence length="86" mass="9683">MPSSYNIGAHYEGLVKELVDSGRYASASEVMRDSLRLLEQREKIRALELENLKREYEAGKASGEPEEIDPAEFLQSLKAERAARGK</sequence>
<evidence type="ECO:0000313" key="3">
    <source>
        <dbReference type="EMBL" id="MBB3966700.1"/>
    </source>
</evidence>
<evidence type="ECO:0000256" key="2">
    <source>
        <dbReference type="ARBA" id="ARBA00022649"/>
    </source>
</evidence>